<protein>
    <submittedName>
        <fullName evidence="2">Uncharacterized protein</fullName>
    </submittedName>
</protein>
<sequence>MKFTSSALPLLALSTLTSAFVLPAAIPGAIQRISKAARGISGANLEKRTTPPYFPAEPASCPKCEAEYWSLDACAQAAPVLANVSMVLFNPSAFVDAIQCACTETFQDVFPQCVDCFQRTNQTDVLDTPDLGSVLSGMREICALASTLFGNVASDNGELSQTATSTPSPTPDLAAEGAAMQVTGFNALALAMGSVLLPVALGAW</sequence>
<feature type="signal peptide" evidence="1">
    <location>
        <begin position="1"/>
        <end position="19"/>
    </location>
</feature>
<dbReference type="Proteomes" id="UP000305067">
    <property type="component" value="Unassembled WGS sequence"/>
</dbReference>
<name>A0A5C3QFD5_9AGAR</name>
<reference evidence="2 3" key="1">
    <citation type="journal article" date="2019" name="Nat. Ecol. Evol.">
        <title>Megaphylogeny resolves global patterns of mushroom evolution.</title>
        <authorList>
            <person name="Varga T."/>
            <person name="Krizsan K."/>
            <person name="Foldi C."/>
            <person name="Dima B."/>
            <person name="Sanchez-Garcia M."/>
            <person name="Sanchez-Ramirez S."/>
            <person name="Szollosi G.J."/>
            <person name="Szarkandi J.G."/>
            <person name="Papp V."/>
            <person name="Albert L."/>
            <person name="Andreopoulos W."/>
            <person name="Angelini C."/>
            <person name="Antonin V."/>
            <person name="Barry K.W."/>
            <person name="Bougher N.L."/>
            <person name="Buchanan P."/>
            <person name="Buyck B."/>
            <person name="Bense V."/>
            <person name="Catcheside P."/>
            <person name="Chovatia M."/>
            <person name="Cooper J."/>
            <person name="Damon W."/>
            <person name="Desjardin D."/>
            <person name="Finy P."/>
            <person name="Geml J."/>
            <person name="Haridas S."/>
            <person name="Hughes K."/>
            <person name="Justo A."/>
            <person name="Karasinski D."/>
            <person name="Kautmanova I."/>
            <person name="Kiss B."/>
            <person name="Kocsube S."/>
            <person name="Kotiranta H."/>
            <person name="LaButti K.M."/>
            <person name="Lechner B.E."/>
            <person name="Liimatainen K."/>
            <person name="Lipzen A."/>
            <person name="Lukacs Z."/>
            <person name="Mihaltcheva S."/>
            <person name="Morgado L.N."/>
            <person name="Niskanen T."/>
            <person name="Noordeloos M.E."/>
            <person name="Ohm R.A."/>
            <person name="Ortiz-Santana B."/>
            <person name="Ovrebo C."/>
            <person name="Racz N."/>
            <person name="Riley R."/>
            <person name="Savchenko A."/>
            <person name="Shiryaev A."/>
            <person name="Soop K."/>
            <person name="Spirin V."/>
            <person name="Szebenyi C."/>
            <person name="Tomsovsky M."/>
            <person name="Tulloss R.E."/>
            <person name="Uehling J."/>
            <person name="Grigoriev I.V."/>
            <person name="Vagvolgyi C."/>
            <person name="Papp T."/>
            <person name="Martin F.M."/>
            <person name="Miettinen O."/>
            <person name="Hibbett D.S."/>
            <person name="Nagy L.G."/>
        </authorList>
    </citation>
    <scope>NUCLEOTIDE SEQUENCE [LARGE SCALE GENOMIC DNA]</scope>
    <source>
        <strain evidence="2 3">CBS 309.79</strain>
    </source>
</reference>
<dbReference type="AlphaFoldDB" id="A0A5C3QFD5"/>
<organism evidence="2 3">
    <name type="scientific">Pterulicium gracile</name>
    <dbReference type="NCBI Taxonomy" id="1884261"/>
    <lineage>
        <taxon>Eukaryota</taxon>
        <taxon>Fungi</taxon>
        <taxon>Dikarya</taxon>
        <taxon>Basidiomycota</taxon>
        <taxon>Agaricomycotina</taxon>
        <taxon>Agaricomycetes</taxon>
        <taxon>Agaricomycetidae</taxon>
        <taxon>Agaricales</taxon>
        <taxon>Pleurotineae</taxon>
        <taxon>Pterulaceae</taxon>
        <taxon>Pterulicium</taxon>
    </lineage>
</organism>
<proteinExistence type="predicted"/>
<keyword evidence="3" id="KW-1185">Reference proteome</keyword>
<keyword evidence="1" id="KW-0732">Signal</keyword>
<dbReference type="EMBL" id="ML178831">
    <property type="protein sequence ID" value="TFK99947.1"/>
    <property type="molecule type" value="Genomic_DNA"/>
</dbReference>
<accession>A0A5C3QFD5</accession>
<evidence type="ECO:0000313" key="2">
    <source>
        <dbReference type="EMBL" id="TFK99947.1"/>
    </source>
</evidence>
<gene>
    <name evidence="2" type="ORF">BDV98DRAFT_570478</name>
</gene>
<evidence type="ECO:0000256" key="1">
    <source>
        <dbReference type="SAM" id="SignalP"/>
    </source>
</evidence>
<evidence type="ECO:0000313" key="3">
    <source>
        <dbReference type="Proteomes" id="UP000305067"/>
    </source>
</evidence>
<feature type="chain" id="PRO_5022945992" evidence="1">
    <location>
        <begin position="20"/>
        <end position="204"/>
    </location>
</feature>
<dbReference type="OrthoDB" id="3361196at2759"/>